<keyword evidence="10" id="KW-1185">Reference proteome</keyword>
<protein>
    <submittedName>
        <fullName evidence="9">GTPase</fullName>
    </submittedName>
</protein>
<feature type="domain" description="KH type-2" evidence="7">
    <location>
        <begin position="294"/>
        <end position="376"/>
    </location>
</feature>
<sequence length="392" mass="43346">MQSLTEDEDKEPEISINKNGKLLFEKLDSQFDYSGRLKGSDFTDYRCGFISIIGAPNMGKSTLLNALLQEDLCITTARPQTTRHAILGLLTTESCQVCLVDTPGVIATPSYKLQEGMMEAVVGAFRDADVLMVVTDLFSTPIPDDELFAKVQRSGKPTIVVINKIDLASVVNVTAPENQDKSVTVEQAVAIWRQLLPDALAILPCSASKGPNDPGVVALRRLLVGGPGVPESLRELGRPVPGMYAKPNVRFLTDEEAKALLPQSPPLYDQEALTDRTERFIASEIIRSSLFECLNKELPYCCEVQIEEFKEPRDVGNSKPVTRIAASVIVERDSQKLIVIGKKGEKIKEVGTKARAKIEKFLDTSVYLNLNVKVSKDWRKDEDKLKLYGYIN</sequence>
<keyword evidence="4 6" id="KW-0342">GTP-binding</keyword>
<dbReference type="GO" id="GO:0000028">
    <property type="term" value="P:ribosomal small subunit assembly"/>
    <property type="evidence" value="ECO:0007669"/>
    <property type="project" value="TreeGrafter"/>
</dbReference>
<dbReference type="PROSITE" id="PS51713">
    <property type="entry name" value="G_ERA"/>
    <property type="match status" value="1"/>
</dbReference>
<dbReference type="GO" id="GO:0019843">
    <property type="term" value="F:rRNA binding"/>
    <property type="evidence" value="ECO:0007669"/>
    <property type="project" value="TreeGrafter"/>
</dbReference>
<feature type="region of interest" description="G3" evidence="6">
    <location>
        <begin position="101"/>
        <end position="104"/>
    </location>
</feature>
<feature type="region of interest" description="G1" evidence="6">
    <location>
        <begin position="54"/>
        <end position="61"/>
    </location>
</feature>
<feature type="region of interest" description="G5" evidence="6">
    <location>
        <begin position="205"/>
        <end position="207"/>
    </location>
</feature>
<dbReference type="InParanoid" id="A0A1Z5K1X6"/>
<keyword evidence="2 6" id="KW-0547">Nucleotide-binding</keyword>
<dbReference type="Gene3D" id="3.30.300.20">
    <property type="match status" value="1"/>
</dbReference>
<evidence type="ECO:0000259" key="7">
    <source>
        <dbReference type="PROSITE" id="PS50823"/>
    </source>
</evidence>
<dbReference type="EMBL" id="BDSP01000143">
    <property type="protein sequence ID" value="GAX20116.1"/>
    <property type="molecule type" value="Genomic_DNA"/>
</dbReference>
<dbReference type="CDD" id="cd04163">
    <property type="entry name" value="Era"/>
    <property type="match status" value="1"/>
</dbReference>
<evidence type="ECO:0000259" key="8">
    <source>
        <dbReference type="PROSITE" id="PS51713"/>
    </source>
</evidence>
<dbReference type="Gene3D" id="3.40.50.300">
    <property type="entry name" value="P-loop containing nucleotide triphosphate hydrolases"/>
    <property type="match status" value="1"/>
</dbReference>
<dbReference type="InterPro" id="IPR004044">
    <property type="entry name" value="KH_dom_type_2"/>
</dbReference>
<comment type="similarity">
    <text evidence="1 6">Belongs to the TRAFAC class TrmE-Era-EngA-EngB-Septin-like GTPase superfamily. Era GTPase family.</text>
</comment>
<evidence type="ECO:0000256" key="3">
    <source>
        <dbReference type="ARBA" id="ARBA00022884"/>
    </source>
</evidence>
<dbReference type="GO" id="GO:0043024">
    <property type="term" value="F:ribosomal small subunit binding"/>
    <property type="evidence" value="ECO:0007669"/>
    <property type="project" value="TreeGrafter"/>
</dbReference>
<evidence type="ECO:0000256" key="5">
    <source>
        <dbReference type="PROSITE-ProRule" id="PRU00118"/>
    </source>
</evidence>
<feature type="domain" description="Era-type G" evidence="8">
    <location>
        <begin position="46"/>
        <end position="231"/>
    </location>
</feature>
<proteinExistence type="inferred from homology"/>
<dbReference type="InterPro" id="IPR006073">
    <property type="entry name" value="GTP-bd"/>
</dbReference>
<evidence type="ECO:0000256" key="2">
    <source>
        <dbReference type="ARBA" id="ARBA00022741"/>
    </source>
</evidence>
<organism evidence="9 10">
    <name type="scientific">Fistulifera solaris</name>
    <name type="common">Oleaginous diatom</name>
    <dbReference type="NCBI Taxonomy" id="1519565"/>
    <lineage>
        <taxon>Eukaryota</taxon>
        <taxon>Sar</taxon>
        <taxon>Stramenopiles</taxon>
        <taxon>Ochrophyta</taxon>
        <taxon>Bacillariophyta</taxon>
        <taxon>Bacillariophyceae</taxon>
        <taxon>Bacillariophycidae</taxon>
        <taxon>Naviculales</taxon>
        <taxon>Naviculaceae</taxon>
        <taxon>Fistulifera</taxon>
    </lineage>
</organism>
<dbReference type="SUPFAM" id="SSF54814">
    <property type="entry name" value="Prokaryotic type KH domain (KH-domain type II)"/>
    <property type="match status" value="1"/>
</dbReference>
<dbReference type="FunFam" id="3.30.300.20:FF:000003">
    <property type="entry name" value="GTPase Era"/>
    <property type="match status" value="1"/>
</dbReference>
<dbReference type="InterPro" id="IPR009019">
    <property type="entry name" value="KH_sf_prok-type"/>
</dbReference>
<dbReference type="PANTHER" id="PTHR42698">
    <property type="entry name" value="GTPASE ERA"/>
    <property type="match status" value="1"/>
</dbReference>
<feature type="region of interest" description="G4" evidence="6">
    <location>
        <begin position="163"/>
        <end position="166"/>
    </location>
</feature>
<dbReference type="InterPro" id="IPR027417">
    <property type="entry name" value="P-loop_NTPase"/>
</dbReference>
<dbReference type="OrthoDB" id="8954335at2759"/>
<dbReference type="CDD" id="cd22534">
    <property type="entry name" value="KH-II_Era"/>
    <property type="match status" value="1"/>
</dbReference>
<dbReference type="PRINTS" id="PR00326">
    <property type="entry name" value="GTP1OBG"/>
</dbReference>
<evidence type="ECO:0000256" key="6">
    <source>
        <dbReference type="PROSITE-ProRule" id="PRU01050"/>
    </source>
</evidence>
<accession>A0A1Z5K1X6</accession>
<dbReference type="AlphaFoldDB" id="A0A1Z5K1X6"/>
<evidence type="ECO:0000313" key="9">
    <source>
        <dbReference type="EMBL" id="GAX20116.1"/>
    </source>
</evidence>
<dbReference type="SUPFAM" id="SSF52540">
    <property type="entry name" value="P-loop containing nucleoside triphosphate hydrolases"/>
    <property type="match status" value="1"/>
</dbReference>
<dbReference type="InterPro" id="IPR015946">
    <property type="entry name" value="KH_dom-like_a/b"/>
</dbReference>
<dbReference type="GO" id="GO:0005525">
    <property type="term" value="F:GTP binding"/>
    <property type="evidence" value="ECO:0007669"/>
    <property type="project" value="UniProtKB-UniRule"/>
</dbReference>
<dbReference type="Pfam" id="PF01926">
    <property type="entry name" value="MMR_HSR1"/>
    <property type="match status" value="1"/>
</dbReference>
<dbReference type="PROSITE" id="PS50823">
    <property type="entry name" value="KH_TYPE_2"/>
    <property type="match status" value="1"/>
</dbReference>
<dbReference type="NCBIfam" id="TIGR00231">
    <property type="entry name" value="small_GTP"/>
    <property type="match status" value="1"/>
</dbReference>
<dbReference type="InterPro" id="IPR030388">
    <property type="entry name" value="G_ERA_dom"/>
</dbReference>
<dbReference type="PANTHER" id="PTHR42698:SF2">
    <property type="entry name" value="GTPASE ERA-LIKE, CHLOROPLASTIC"/>
    <property type="match status" value="1"/>
</dbReference>
<gene>
    <name evidence="9" type="ORF">FisN_17Lh069</name>
</gene>
<evidence type="ECO:0000256" key="1">
    <source>
        <dbReference type="ARBA" id="ARBA00007921"/>
    </source>
</evidence>
<reference evidence="9 10" key="1">
    <citation type="journal article" date="2015" name="Plant Cell">
        <title>Oil accumulation by the oleaginous diatom Fistulifera solaris as revealed by the genome and transcriptome.</title>
        <authorList>
            <person name="Tanaka T."/>
            <person name="Maeda Y."/>
            <person name="Veluchamy A."/>
            <person name="Tanaka M."/>
            <person name="Abida H."/>
            <person name="Marechal E."/>
            <person name="Bowler C."/>
            <person name="Muto M."/>
            <person name="Sunaga Y."/>
            <person name="Tanaka M."/>
            <person name="Yoshino T."/>
            <person name="Taniguchi T."/>
            <person name="Fukuda Y."/>
            <person name="Nemoto M."/>
            <person name="Matsumoto M."/>
            <person name="Wong P.S."/>
            <person name="Aburatani S."/>
            <person name="Fujibuchi W."/>
        </authorList>
    </citation>
    <scope>NUCLEOTIDE SEQUENCE [LARGE SCALE GENOMIC DNA]</scope>
    <source>
        <strain evidence="9 10">JPCC DA0580</strain>
    </source>
</reference>
<dbReference type="InterPro" id="IPR005225">
    <property type="entry name" value="Small_GTP-bd"/>
</dbReference>
<dbReference type="HAMAP" id="MF_00367">
    <property type="entry name" value="GTPase_Era"/>
    <property type="match status" value="1"/>
</dbReference>
<feature type="region of interest" description="G2" evidence="6">
    <location>
        <begin position="80"/>
        <end position="84"/>
    </location>
</feature>
<evidence type="ECO:0000313" key="10">
    <source>
        <dbReference type="Proteomes" id="UP000198406"/>
    </source>
</evidence>
<evidence type="ECO:0000256" key="4">
    <source>
        <dbReference type="ARBA" id="ARBA00023134"/>
    </source>
</evidence>
<name>A0A1Z5K1X6_FISSO</name>
<comment type="caution">
    <text evidence="9">The sequence shown here is derived from an EMBL/GenBank/DDBJ whole genome shotgun (WGS) entry which is preliminary data.</text>
</comment>
<keyword evidence="3 5" id="KW-0694">RNA-binding</keyword>
<dbReference type="InterPro" id="IPR005662">
    <property type="entry name" value="GTPase_Era-like"/>
</dbReference>
<dbReference type="Proteomes" id="UP000198406">
    <property type="component" value="Unassembled WGS sequence"/>
</dbReference>
<dbReference type="Pfam" id="PF07650">
    <property type="entry name" value="KH_2"/>
    <property type="match status" value="1"/>
</dbReference>